<feature type="domain" description="Band 7" evidence="3">
    <location>
        <begin position="31"/>
        <end position="203"/>
    </location>
</feature>
<accession>A0ABW8KFU5</accession>
<dbReference type="PANTHER" id="PTHR42911">
    <property type="entry name" value="MODULATOR OF FTSH PROTEASE HFLC"/>
    <property type="match status" value="1"/>
</dbReference>
<dbReference type="Proteomes" id="UP001620397">
    <property type="component" value="Unassembled WGS sequence"/>
</dbReference>
<dbReference type="Pfam" id="PF01145">
    <property type="entry name" value="Band_7"/>
    <property type="match status" value="1"/>
</dbReference>
<feature type="transmembrane region" description="Helical" evidence="2">
    <location>
        <begin position="15"/>
        <end position="36"/>
    </location>
</feature>
<sequence length="302" mass="32031">MLKDLTSKSGSNAGLIKLAAIAILAIIVLSGSFFVVQPSEMAGIRWMGGKVVTSEPLGPGVHFKVPLVETVDRLQTSRSIYTLAGLDVYTNDNQKVTIDISVIYQIPGRSVFNLLYKIGRAGAVDIDSTLLPVVRDRALEAFAKYNTLSISDQRAQITAQMRSAINQGLGSLFGVDVIDVQLTGIHYSPIFEASIEQAVKAKADAVQAENTVARAKYEGEQATVLAAAQAKAAVEAAQGRADSQVIEANAQAKAAETVGAALRANPEYTKFYGLQHWNGVLPSVTSGGIPLIDLGKSATKEN</sequence>
<keyword evidence="5" id="KW-1185">Reference proteome</keyword>
<dbReference type="RefSeq" id="WP_404536686.1">
    <property type="nucleotide sequence ID" value="NZ_JADIKL010000002.1"/>
</dbReference>
<dbReference type="SMART" id="SM00244">
    <property type="entry name" value="PHB"/>
    <property type="match status" value="1"/>
</dbReference>
<dbReference type="SUPFAM" id="SSF117892">
    <property type="entry name" value="Band 7/SPFH domain"/>
    <property type="match status" value="1"/>
</dbReference>
<evidence type="ECO:0000313" key="4">
    <source>
        <dbReference type="EMBL" id="MFK2930092.1"/>
    </source>
</evidence>
<comment type="subcellular location">
    <subcellularLocation>
        <location evidence="1">Membrane</location>
        <topology evidence="1">Single-pass membrane protein</topology>
    </subcellularLocation>
</comment>
<dbReference type="InterPro" id="IPR036013">
    <property type="entry name" value="Band_7/SPFH_dom_sf"/>
</dbReference>
<evidence type="ECO:0000256" key="2">
    <source>
        <dbReference type="SAM" id="Phobius"/>
    </source>
</evidence>
<reference evidence="4 5" key="1">
    <citation type="submission" date="2020-10" db="EMBL/GenBank/DDBJ databases">
        <title>Phylogeny of dyella-like bacteria.</title>
        <authorList>
            <person name="Fu J."/>
        </authorList>
    </citation>
    <scope>NUCLEOTIDE SEQUENCE [LARGE SCALE GENOMIC DNA]</scope>
    <source>
        <strain evidence="4 5">DKC-1</strain>
    </source>
</reference>
<evidence type="ECO:0000259" key="3">
    <source>
        <dbReference type="SMART" id="SM00244"/>
    </source>
</evidence>
<protein>
    <submittedName>
        <fullName evidence="4">Prohibitin family protein</fullName>
    </submittedName>
</protein>
<evidence type="ECO:0000256" key="1">
    <source>
        <dbReference type="ARBA" id="ARBA00004167"/>
    </source>
</evidence>
<name>A0ABW8KFU5_9GAMM</name>
<organism evidence="4 5">
    <name type="scientific">Dyella agri</name>
    <dbReference type="NCBI Taxonomy" id="1926869"/>
    <lineage>
        <taxon>Bacteria</taxon>
        <taxon>Pseudomonadati</taxon>
        <taxon>Pseudomonadota</taxon>
        <taxon>Gammaproteobacteria</taxon>
        <taxon>Lysobacterales</taxon>
        <taxon>Rhodanobacteraceae</taxon>
        <taxon>Dyella</taxon>
    </lineage>
</organism>
<comment type="caution">
    <text evidence="4">The sequence shown here is derived from an EMBL/GenBank/DDBJ whole genome shotgun (WGS) entry which is preliminary data.</text>
</comment>
<proteinExistence type="predicted"/>
<dbReference type="InterPro" id="IPR001107">
    <property type="entry name" value="Band_7"/>
</dbReference>
<keyword evidence="2" id="KW-0812">Transmembrane</keyword>
<gene>
    <name evidence="4" type="ORF">ISP14_04730</name>
</gene>
<evidence type="ECO:0000313" key="5">
    <source>
        <dbReference type="Proteomes" id="UP001620397"/>
    </source>
</evidence>
<keyword evidence="2" id="KW-1133">Transmembrane helix</keyword>
<dbReference type="InterPro" id="IPR000163">
    <property type="entry name" value="Prohibitin"/>
</dbReference>
<keyword evidence="2" id="KW-0472">Membrane</keyword>
<dbReference type="Gene3D" id="3.30.479.30">
    <property type="entry name" value="Band 7 domain"/>
    <property type="match status" value="1"/>
</dbReference>
<dbReference type="EMBL" id="JADIKL010000002">
    <property type="protein sequence ID" value="MFK2930092.1"/>
    <property type="molecule type" value="Genomic_DNA"/>
</dbReference>
<dbReference type="CDD" id="cd03401">
    <property type="entry name" value="SPFH_prohibitin"/>
    <property type="match status" value="1"/>
</dbReference>
<dbReference type="PANTHER" id="PTHR42911:SF2">
    <property type="entry name" value="PROHIBITIN FAMILY PROTEIN"/>
    <property type="match status" value="1"/>
</dbReference>